<dbReference type="EMBL" id="LT607411">
    <property type="protein sequence ID" value="SCF18182.1"/>
    <property type="molecule type" value="Genomic_DNA"/>
</dbReference>
<proteinExistence type="predicted"/>
<organism evidence="3 4">
    <name type="scientific">Micromonospora viridifaciens</name>
    <dbReference type="NCBI Taxonomy" id="1881"/>
    <lineage>
        <taxon>Bacteria</taxon>
        <taxon>Bacillati</taxon>
        <taxon>Actinomycetota</taxon>
        <taxon>Actinomycetes</taxon>
        <taxon>Micromonosporales</taxon>
        <taxon>Micromonosporaceae</taxon>
        <taxon>Micromonospora</taxon>
    </lineage>
</organism>
<keyword evidence="1" id="KW-0378">Hydrolase</keyword>
<dbReference type="InterPro" id="IPR032466">
    <property type="entry name" value="Metal_Hydrolase"/>
</dbReference>
<evidence type="ECO:0000256" key="1">
    <source>
        <dbReference type="ARBA" id="ARBA00022801"/>
    </source>
</evidence>
<gene>
    <name evidence="3" type="ORF">GA0074695_4081</name>
</gene>
<dbReference type="Gene3D" id="2.30.40.10">
    <property type="entry name" value="Urease, subunit C, domain 1"/>
    <property type="match status" value="2"/>
</dbReference>
<evidence type="ECO:0000259" key="2">
    <source>
        <dbReference type="Pfam" id="PF01979"/>
    </source>
</evidence>
<feature type="domain" description="Amidohydrolase-related" evidence="2">
    <location>
        <begin position="64"/>
        <end position="373"/>
    </location>
</feature>
<evidence type="ECO:0000313" key="4">
    <source>
        <dbReference type="Proteomes" id="UP000198242"/>
    </source>
</evidence>
<dbReference type="PANTHER" id="PTHR43794">
    <property type="entry name" value="AMINOHYDROLASE SSNA-RELATED"/>
    <property type="match status" value="1"/>
</dbReference>
<dbReference type="InterPro" id="IPR050287">
    <property type="entry name" value="MTA/SAH_deaminase"/>
</dbReference>
<evidence type="ECO:0000313" key="3">
    <source>
        <dbReference type="EMBL" id="SCF18182.1"/>
    </source>
</evidence>
<dbReference type="SUPFAM" id="SSF51556">
    <property type="entry name" value="Metallo-dependent hydrolases"/>
    <property type="match status" value="1"/>
</dbReference>
<accession>A0A1C4YBP9</accession>
<dbReference type="InterPro" id="IPR006680">
    <property type="entry name" value="Amidohydro-rel"/>
</dbReference>
<dbReference type="PANTHER" id="PTHR43794:SF11">
    <property type="entry name" value="AMIDOHYDROLASE-RELATED DOMAIN-CONTAINING PROTEIN"/>
    <property type="match status" value="1"/>
</dbReference>
<protein>
    <submittedName>
        <fullName evidence="3">Cytosine/adenosine deaminase</fullName>
    </submittedName>
</protein>
<dbReference type="InterPro" id="IPR011059">
    <property type="entry name" value="Metal-dep_hydrolase_composite"/>
</dbReference>
<sequence length="506" mass="54318">MALVIAGRVVPMASDPAVAADASTSFRGRVWIGDDGMIAAVTRSRQAGPAGFEAAPVVDVGTSLVLPGLIDLHNHLAYNTLPLWSEPTQRAPFAHHDSWTTARSYAASVTWPAHAFVTAAPQELLAYAETKAIIGGTTSVQGSPPKNRPRDGWLVRNIEDETWGTRNRNLVYASTLTMTPTALAERANRMRAGSLFIYHCAEGQRGTRAAAEFRDAAAAGCLQQRFVAVHCNAVDPAVFAEWTERGAVVWSPLSNLWLYGATTDVPAARDAGVPVCLGSDWAPSGSKHVLGELKVARIVADHHGWALSDLELVQMVTANPGDVLARGWGRQTGRLQPYAAGDVTIIRAAGGADPFVTVVHATEHDVELVVVNGQPRYGTPTLMRRSGAQPVTDLTVAGRRRLLSLTRPEDPAQAWPWEEVLARLEQVRADPKREIELGQARLAAFSGPFDDPGAPLRLALDMPTGIAPVGGLPKDLTQILIPRWTASPMTRRSWPRWSVAAGTAVS</sequence>
<dbReference type="Pfam" id="PF01979">
    <property type="entry name" value="Amidohydro_1"/>
    <property type="match status" value="1"/>
</dbReference>
<dbReference type="GO" id="GO:0016810">
    <property type="term" value="F:hydrolase activity, acting on carbon-nitrogen (but not peptide) bonds"/>
    <property type="evidence" value="ECO:0007669"/>
    <property type="project" value="InterPro"/>
</dbReference>
<keyword evidence="4" id="KW-1185">Reference proteome</keyword>
<reference evidence="4" key="1">
    <citation type="submission" date="2016-06" db="EMBL/GenBank/DDBJ databases">
        <authorList>
            <person name="Varghese N."/>
            <person name="Submissions Spin"/>
        </authorList>
    </citation>
    <scope>NUCLEOTIDE SEQUENCE [LARGE SCALE GENOMIC DNA]</scope>
    <source>
        <strain evidence="4">DSM 43909</strain>
    </source>
</reference>
<dbReference type="AlphaFoldDB" id="A0A1C4YBP9"/>
<dbReference type="Proteomes" id="UP000198242">
    <property type="component" value="Chromosome I"/>
</dbReference>
<dbReference type="SUPFAM" id="SSF51338">
    <property type="entry name" value="Composite domain of metallo-dependent hydrolases"/>
    <property type="match status" value="2"/>
</dbReference>
<name>A0A1C4YBP9_MICVI</name>
<dbReference type="RefSeq" id="WP_197698229.1">
    <property type="nucleotide sequence ID" value="NZ_LT607411.1"/>
</dbReference>
<dbReference type="Gene3D" id="3.20.20.140">
    <property type="entry name" value="Metal-dependent hydrolases"/>
    <property type="match status" value="2"/>
</dbReference>